<proteinExistence type="predicted"/>
<organism evidence="1 2">
    <name type="scientific">Gomphosphaeria aponina SAG 52.96 = DSM 107014</name>
    <dbReference type="NCBI Taxonomy" id="1521640"/>
    <lineage>
        <taxon>Bacteria</taxon>
        <taxon>Bacillati</taxon>
        <taxon>Cyanobacteriota</taxon>
        <taxon>Cyanophyceae</taxon>
        <taxon>Oscillatoriophycideae</taxon>
        <taxon>Chroococcales</taxon>
        <taxon>Gomphosphaeriaceae</taxon>
        <taxon>Gomphosphaeria</taxon>
    </lineage>
</organism>
<accession>A0A941JT86</accession>
<name>A0A941JT86_9CHRO</name>
<dbReference type="EMBL" id="JADQBC010000058">
    <property type="protein sequence ID" value="MBR8828177.1"/>
    <property type="molecule type" value="Genomic_DNA"/>
</dbReference>
<evidence type="ECO:0000313" key="1">
    <source>
        <dbReference type="EMBL" id="MBR8828177.1"/>
    </source>
</evidence>
<sequence>MPYELVQTGPGSVNVTKNLESFWFFYNFNVDEGTKKVEIKRGFFAAYICQKSGKPFIESLYKDSNENKEDLYRKLEISNVGKQKISIDHARLVDSRFSQFSNEVSQLHLFDFSDENEHKTKWIDTNSWSPKFKNPTKNDDGKYFLKQTLSLGQVKDRYIYWLATQANSNGTERFMTAVPFVANSIMGTVLALHQQDLPKIQISVDEKAWSYPSGQELSGAINGFVMVTEGAFKSIALSGYMDNLLQEMATSNKPSKEILAYLSEIVHGYPTPIARTLNTAPRTDSSAIVPSDPELPIEVLYMEGLNSTNPVEMIIK</sequence>
<evidence type="ECO:0000313" key="2">
    <source>
        <dbReference type="Proteomes" id="UP000767446"/>
    </source>
</evidence>
<gene>
    <name evidence="1" type="ORF">DSM107014_09825</name>
</gene>
<dbReference type="Proteomes" id="UP000767446">
    <property type="component" value="Unassembled WGS sequence"/>
</dbReference>
<dbReference type="AlphaFoldDB" id="A0A941JT86"/>
<protein>
    <submittedName>
        <fullName evidence="1">Uncharacterized protein</fullName>
    </submittedName>
</protein>
<reference evidence="1" key="1">
    <citation type="submission" date="2021-02" db="EMBL/GenBank/DDBJ databases">
        <title>Metagenome analyses of Stigonema ocellatum DSM 106950, Chlorogloea purpurea SAG 13.99 and Gomphosphaeria aponina DSM 107014.</title>
        <authorList>
            <person name="Marter P."/>
            <person name="Huang S."/>
        </authorList>
    </citation>
    <scope>NUCLEOTIDE SEQUENCE</scope>
    <source>
        <strain evidence="1">JP213</strain>
    </source>
</reference>
<comment type="caution">
    <text evidence="1">The sequence shown here is derived from an EMBL/GenBank/DDBJ whole genome shotgun (WGS) entry which is preliminary data.</text>
</comment>